<keyword evidence="3" id="KW-0378">Hydrolase</keyword>
<gene>
    <name evidence="3" type="ORF">GGR34_000250</name>
</gene>
<proteinExistence type="predicted"/>
<sequence>MSHDSPADPRHAWGRMREKMREAIRAELDALDLTDDARRALELIVESSLRPSEIDGDFKLIVIDHNGTPRTVDRNGRQDDFTMQDLLAELRGRYPVLFRPAKRERPMPAEDGEKPRERGKPQRDWLTLDQGGAQPNIETGPMSAERERIVFSETKTFSWLRPSLAFAAAAALLLGIGVFIFKSEDRAVPQPGATAPGPVASSPIREPEPSSTGSTTASASLRGVPDVIDTATLSLNGEVVRLFGVEWAPGAGKPEDLAQYLNGREVACEPVGGNDVYRCRVGEQDLSRVVLFNGGGKPADDATPELKAAADKAREARIGVWSNQP</sequence>
<reference evidence="3 4" key="1">
    <citation type="submission" date="2020-08" db="EMBL/GenBank/DDBJ databases">
        <title>Genomic Encyclopedia of Type Strains, Phase IV (KMG-IV): sequencing the most valuable type-strain genomes for metagenomic binning, comparative biology and taxonomic classification.</title>
        <authorList>
            <person name="Goeker M."/>
        </authorList>
    </citation>
    <scope>NUCLEOTIDE SEQUENCE [LARGE SCALE GENOMIC DNA]</scope>
    <source>
        <strain evidence="3 4">DSM 15743</strain>
    </source>
</reference>
<keyword evidence="2" id="KW-0812">Transmembrane</keyword>
<keyword evidence="3" id="KW-0540">Nuclease</keyword>
<dbReference type="SUPFAM" id="SSF50199">
    <property type="entry name" value="Staphylococcal nuclease"/>
    <property type="match status" value="1"/>
</dbReference>
<evidence type="ECO:0000313" key="4">
    <source>
        <dbReference type="Proteomes" id="UP000519439"/>
    </source>
</evidence>
<feature type="compositionally biased region" description="Basic and acidic residues" evidence="1">
    <location>
        <begin position="101"/>
        <end position="123"/>
    </location>
</feature>
<dbReference type="EMBL" id="JACIDC010000001">
    <property type="protein sequence ID" value="MBB4038621.1"/>
    <property type="molecule type" value="Genomic_DNA"/>
</dbReference>
<dbReference type="AlphaFoldDB" id="A0A7W6ICG7"/>
<feature type="transmembrane region" description="Helical" evidence="2">
    <location>
        <begin position="159"/>
        <end position="181"/>
    </location>
</feature>
<dbReference type="GO" id="GO:0004519">
    <property type="term" value="F:endonuclease activity"/>
    <property type="evidence" value="ECO:0007669"/>
    <property type="project" value="UniProtKB-KW"/>
</dbReference>
<dbReference type="Proteomes" id="UP000519439">
    <property type="component" value="Unassembled WGS sequence"/>
</dbReference>
<feature type="compositionally biased region" description="Low complexity" evidence="1">
    <location>
        <begin position="210"/>
        <end position="219"/>
    </location>
</feature>
<feature type="region of interest" description="Disordered" evidence="1">
    <location>
        <begin position="99"/>
        <end position="140"/>
    </location>
</feature>
<comment type="caution">
    <text evidence="3">The sequence shown here is derived from an EMBL/GenBank/DDBJ whole genome shotgun (WGS) entry which is preliminary data.</text>
</comment>
<keyword evidence="3" id="KW-0255">Endonuclease</keyword>
<evidence type="ECO:0000256" key="1">
    <source>
        <dbReference type="SAM" id="MobiDB-lite"/>
    </source>
</evidence>
<keyword evidence="2" id="KW-0472">Membrane</keyword>
<accession>A0A7W6ICG7</accession>
<dbReference type="InterPro" id="IPR035437">
    <property type="entry name" value="SNase_OB-fold_sf"/>
</dbReference>
<keyword evidence="2" id="KW-1133">Transmembrane helix</keyword>
<keyword evidence="4" id="KW-1185">Reference proteome</keyword>
<evidence type="ECO:0000256" key="2">
    <source>
        <dbReference type="SAM" id="Phobius"/>
    </source>
</evidence>
<feature type="region of interest" description="Disordered" evidence="1">
    <location>
        <begin position="189"/>
        <end position="219"/>
    </location>
</feature>
<organism evidence="3 4">
    <name type="scientific">Microvirga flocculans</name>
    <dbReference type="NCBI Taxonomy" id="217168"/>
    <lineage>
        <taxon>Bacteria</taxon>
        <taxon>Pseudomonadati</taxon>
        <taxon>Pseudomonadota</taxon>
        <taxon>Alphaproteobacteria</taxon>
        <taxon>Hyphomicrobiales</taxon>
        <taxon>Methylobacteriaceae</taxon>
        <taxon>Microvirga</taxon>
    </lineage>
</organism>
<name>A0A7W6ICG7_9HYPH</name>
<evidence type="ECO:0000313" key="3">
    <source>
        <dbReference type="EMBL" id="MBB4038621.1"/>
    </source>
</evidence>
<protein>
    <submittedName>
        <fullName evidence="3">Endonuclease YncB(Thermonuclease family)</fullName>
    </submittedName>
</protein>